<evidence type="ECO:0000313" key="3">
    <source>
        <dbReference type="EMBL" id="PJJ72250.1"/>
    </source>
</evidence>
<dbReference type="AlphaFoldDB" id="A0A2M9CK41"/>
<sequence>MDEAAALIEQAEHLLRRAAALPIEQLTDTALCDLTGRVEQAGRLIDALRVSAAGEIAERSRPELRTEALAYRHGCARPAHLIERITRISQAEAARRIRLASALRARVALSGEVLSATRPVVADAVRSGRIGVESAGHIVRILDSADTATPTQLEKAERMLVEAAEVDSADLVKTQAVVWREYLDPDGARPRDEVLRAQRRFSIGREVNGMTPFTGIADPLSAGLLRAAMAEGTAPDRQPRFLSDEDLDPSDPSLDPRTRDQRQFDILIGLVTAGVRAPGGSLRPAAMVNIIVRAKDLDTGRGAAWIDDVSEPISAFTARTLMCDADTSTIVLGSNGEVLHLGRRERLFTPAQRRALAVRDGGCVWPGCTAPPSWCHAHHLLEWEHGGPTDLDNGVLLCAAHHHMLHNTGYRMETIRGKPHLLTPPHIDPHNNGDHSADNAPPKHPPPPHAPAEREPHRSARLGASGAPGAGFLPTPGRSAPAPPLPPALRMLRVPTTGRRLPRSQRPPLAQARGIR</sequence>
<proteinExistence type="predicted"/>
<accession>A0A2M9CK41</accession>
<feature type="domain" description="HNH nuclease" evidence="2">
    <location>
        <begin position="351"/>
        <end position="403"/>
    </location>
</feature>
<protein>
    <submittedName>
        <fullName evidence="3">Uncharacterized protein DUF222</fullName>
    </submittedName>
</protein>
<feature type="compositionally biased region" description="Basic and acidic residues" evidence="1">
    <location>
        <begin position="427"/>
        <end position="437"/>
    </location>
</feature>
<comment type="caution">
    <text evidence="3">The sequence shown here is derived from an EMBL/GenBank/DDBJ whole genome shotgun (WGS) entry which is preliminary data.</text>
</comment>
<dbReference type="InterPro" id="IPR003615">
    <property type="entry name" value="HNH_nuc"/>
</dbReference>
<name>A0A2M9CK41_9MICO</name>
<dbReference type="OrthoDB" id="5177627at2"/>
<reference evidence="3 4" key="1">
    <citation type="submission" date="2017-11" db="EMBL/GenBank/DDBJ databases">
        <title>Genomic Encyclopedia of Archaeal and Bacterial Type Strains, Phase II (KMG-II): From Individual Species to Whole Genera.</title>
        <authorList>
            <person name="Goeker M."/>
        </authorList>
    </citation>
    <scope>NUCLEOTIDE SEQUENCE [LARGE SCALE GENOMIC DNA]</scope>
    <source>
        <strain evidence="3 4">DSM 27393</strain>
    </source>
</reference>
<dbReference type="RefSeq" id="WP_157802279.1">
    <property type="nucleotide sequence ID" value="NZ_PGFF01000001.1"/>
</dbReference>
<dbReference type="EMBL" id="PGFF01000001">
    <property type="protein sequence ID" value="PJJ72250.1"/>
    <property type="molecule type" value="Genomic_DNA"/>
</dbReference>
<dbReference type="Gene3D" id="1.10.30.50">
    <property type="match status" value="1"/>
</dbReference>
<dbReference type="InterPro" id="IPR003870">
    <property type="entry name" value="DUF222"/>
</dbReference>
<dbReference type="CDD" id="cd00085">
    <property type="entry name" value="HNHc"/>
    <property type="match status" value="1"/>
</dbReference>
<organism evidence="3 4">
    <name type="scientific">Diaminobutyricimonas aerilata</name>
    <dbReference type="NCBI Taxonomy" id="1162967"/>
    <lineage>
        <taxon>Bacteria</taxon>
        <taxon>Bacillati</taxon>
        <taxon>Actinomycetota</taxon>
        <taxon>Actinomycetes</taxon>
        <taxon>Micrococcales</taxon>
        <taxon>Microbacteriaceae</taxon>
        <taxon>Diaminobutyricimonas</taxon>
    </lineage>
</organism>
<feature type="region of interest" description="Disordered" evidence="1">
    <location>
        <begin position="234"/>
        <end position="258"/>
    </location>
</feature>
<keyword evidence="4" id="KW-1185">Reference proteome</keyword>
<evidence type="ECO:0000259" key="2">
    <source>
        <dbReference type="SMART" id="SM00507"/>
    </source>
</evidence>
<dbReference type="Proteomes" id="UP000228758">
    <property type="component" value="Unassembled WGS sequence"/>
</dbReference>
<gene>
    <name evidence="3" type="ORF">CLV46_1817</name>
</gene>
<dbReference type="Pfam" id="PF02720">
    <property type="entry name" value="DUF222"/>
    <property type="match status" value="1"/>
</dbReference>
<evidence type="ECO:0000256" key="1">
    <source>
        <dbReference type="SAM" id="MobiDB-lite"/>
    </source>
</evidence>
<feature type="region of interest" description="Disordered" evidence="1">
    <location>
        <begin position="419"/>
        <end position="516"/>
    </location>
</feature>
<evidence type="ECO:0000313" key="4">
    <source>
        <dbReference type="Proteomes" id="UP000228758"/>
    </source>
</evidence>
<dbReference type="SMART" id="SM00507">
    <property type="entry name" value="HNHc"/>
    <property type="match status" value="1"/>
</dbReference>